<dbReference type="Pfam" id="PF17657">
    <property type="entry name" value="DNA_pol3_finger"/>
    <property type="match status" value="1"/>
</dbReference>
<dbReference type="SUPFAM" id="SSF89550">
    <property type="entry name" value="PHP domain-like"/>
    <property type="match status" value="1"/>
</dbReference>
<comment type="catalytic activity">
    <reaction evidence="10">
        <text>DNA(n) + a 2'-deoxyribonucleoside 5'-triphosphate = DNA(n+1) + diphosphate</text>
        <dbReference type="Rhea" id="RHEA:22508"/>
        <dbReference type="Rhea" id="RHEA-COMP:17339"/>
        <dbReference type="Rhea" id="RHEA-COMP:17340"/>
        <dbReference type="ChEBI" id="CHEBI:33019"/>
        <dbReference type="ChEBI" id="CHEBI:61560"/>
        <dbReference type="ChEBI" id="CHEBI:173112"/>
        <dbReference type="EC" id="2.7.7.7"/>
    </reaction>
</comment>
<keyword evidence="13" id="KW-1185">Reference proteome</keyword>
<dbReference type="SMART" id="SM00481">
    <property type="entry name" value="POLIIIAc"/>
    <property type="match status" value="1"/>
</dbReference>
<dbReference type="Pfam" id="PF07733">
    <property type="entry name" value="DNA_pol3_alpha"/>
    <property type="match status" value="1"/>
</dbReference>
<dbReference type="GO" id="GO:0008408">
    <property type="term" value="F:3'-5' exonuclease activity"/>
    <property type="evidence" value="ECO:0007669"/>
    <property type="project" value="InterPro"/>
</dbReference>
<dbReference type="InterPro" id="IPR004365">
    <property type="entry name" value="NA-bd_OB_tRNA"/>
</dbReference>
<comment type="subcellular location">
    <subcellularLocation>
        <location evidence="1">Cytoplasm</location>
    </subcellularLocation>
</comment>
<dbReference type="GO" id="GO:0006260">
    <property type="term" value="P:DNA replication"/>
    <property type="evidence" value="ECO:0007669"/>
    <property type="project" value="UniProtKB-KW"/>
</dbReference>
<dbReference type="Proteomes" id="UP001139179">
    <property type="component" value="Unassembled WGS sequence"/>
</dbReference>
<dbReference type="Gene3D" id="3.20.20.140">
    <property type="entry name" value="Metal-dependent hydrolases"/>
    <property type="match status" value="1"/>
</dbReference>
<reference evidence="12" key="1">
    <citation type="submission" date="2022-05" db="EMBL/GenBank/DDBJ databases">
        <title>Comparative Genomics of Spacecraft Associated Microbes.</title>
        <authorList>
            <person name="Tran M.T."/>
            <person name="Wright A."/>
            <person name="Seuylemezian A."/>
            <person name="Eisen J."/>
            <person name="Coil D."/>
        </authorList>
    </citation>
    <scope>NUCLEOTIDE SEQUENCE</scope>
    <source>
        <strain evidence="12">214.1.1</strain>
    </source>
</reference>
<gene>
    <name evidence="12" type="primary">dnaE</name>
    <name evidence="12" type="ORF">M3202_13190</name>
</gene>
<dbReference type="Gene3D" id="1.10.150.870">
    <property type="match status" value="1"/>
</dbReference>
<dbReference type="NCBIfam" id="NF004226">
    <property type="entry name" value="PRK05673.1"/>
    <property type="match status" value="1"/>
</dbReference>
<dbReference type="PANTHER" id="PTHR32294">
    <property type="entry name" value="DNA POLYMERASE III SUBUNIT ALPHA"/>
    <property type="match status" value="1"/>
</dbReference>
<feature type="domain" description="Polymerase/histidinol phosphatase N-terminal" evidence="11">
    <location>
        <begin position="9"/>
        <end position="70"/>
    </location>
</feature>
<keyword evidence="6 12" id="KW-0548">Nucleotidyltransferase</keyword>
<evidence type="ECO:0000256" key="7">
    <source>
        <dbReference type="ARBA" id="ARBA00022705"/>
    </source>
</evidence>
<dbReference type="InterPro" id="IPR004013">
    <property type="entry name" value="PHP_dom"/>
</dbReference>
<dbReference type="GO" id="GO:0005737">
    <property type="term" value="C:cytoplasm"/>
    <property type="evidence" value="ECO:0007669"/>
    <property type="project" value="UniProtKB-SubCell"/>
</dbReference>
<sequence>MVVQSYVYSEYSLLSATNRLPAFVKKAKELGYQALALSDRHVMYGAVPFYQACVANQIKPIFGLELTIQYEAEQQASATLRLYAKNNQGYANLLQLATILGHKEEKEPFLTREEMLPHLREVLVVLPSRTGPLDLWLQEGQYPKALDWINRWKGGTESSDWFLAIEEDYGDDYEARKAFAQVSGLRLLAAPPVFFTEKEDVSAYQVARSIQQGSRLADSVFTDRERIAYLHSPAEMSDRFQNVPEALRNSELLASACTVQLTLGERRMPKFKAEAAVPAEKQLRHLCEQGLKERYQQVTEPMLARLEHELGTIIRMGFSDYFLIVWDILRYARQRQIHTGPGRGSAAGSLVAYALYITHVDPLKYELLFERFLNPERVSLPDIDLDFPDHRRDEIIAYVKEKYGERHVAQILTFGTLAAKAVIRDVGKALGLGTVTEQIAKEVPASPGITLEKALRGSTRLQQLIKQSTEAEELWTLATQLEGLPKHSSTHAAGVVISAEPLPEIVALQAGQGGMSLTQATMEVVEELGLLKFDFLGLRNLTLLERIVQLVHEQHRPFNLAAIPLDDAPTYQLLGAGDTTGIFQLESQGMRRTLIDLKPTDFEDIVAVNALYRPGPMKFIDDYIRGKRQPEQVHYLHPDLEPVLAKTYGVIIYQEQIMQIASVLAGFSLAEADLLRRAISKKNKVELARQKEAFQQGALRQGYGSELAEQVFALIERFADYGFNRSHAVAYSMLSYQLAYLKAHYPLAFYTALLSSVWHHHEKLAHHLQECRNAGYRILPPSLSKSDQLFTEEQSAIRFGLLPIAHVGVKAVQAILTERERKPFSDLFDFVVRVDTKLVNKKAIEQLIKAGALDEFAEDRATLLHSLQAAFEFADTVKSFQEETAGLFTVEVPPPQYEAAEPLTVQEKLDMEREALGFYLSSHPVEMYKEKLEGRGRRTLSEALTAKGVIRAAGLVVQVREIKTKKNEQMAFAKLSDEAGEAEVVAFPSAWKAAKELFKEGELLFVEGRADAKRQQLIIEKAIRLQQLTVEPRKLLFLRILPETASKIEQVKAQLQAYPGTVPVVLYHAETKEKKILPQDWYVNAAAECLDQLIGLLGKENVVLQSYNK</sequence>
<dbReference type="InterPro" id="IPR003141">
    <property type="entry name" value="Pol/His_phosphatase_N"/>
</dbReference>
<dbReference type="Pfam" id="PF02811">
    <property type="entry name" value="PHP"/>
    <property type="match status" value="1"/>
</dbReference>
<accession>A0A9X2DRB4</accession>
<dbReference type="EC" id="2.7.7.7" evidence="3"/>
<dbReference type="CDD" id="cd04485">
    <property type="entry name" value="DnaE_OBF"/>
    <property type="match status" value="1"/>
</dbReference>
<evidence type="ECO:0000256" key="3">
    <source>
        <dbReference type="ARBA" id="ARBA00012417"/>
    </source>
</evidence>
<dbReference type="RefSeq" id="WP_251223804.1">
    <property type="nucleotide sequence ID" value="NZ_JAMBOL010000011.1"/>
</dbReference>
<dbReference type="EMBL" id="JAMBOL010000011">
    <property type="protein sequence ID" value="MCM3715038.1"/>
    <property type="molecule type" value="Genomic_DNA"/>
</dbReference>
<evidence type="ECO:0000256" key="8">
    <source>
        <dbReference type="ARBA" id="ARBA00022932"/>
    </source>
</evidence>
<evidence type="ECO:0000256" key="4">
    <source>
        <dbReference type="ARBA" id="ARBA00019114"/>
    </source>
</evidence>
<proteinExistence type="inferred from homology"/>
<name>A0A9X2DRB4_9BACI</name>
<evidence type="ECO:0000313" key="12">
    <source>
        <dbReference type="EMBL" id="MCM3715038.1"/>
    </source>
</evidence>
<keyword evidence="8" id="KW-0239">DNA-directed DNA polymerase</keyword>
<comment type="function">
    <text evidence="9">DNA polymerase III is a complex, multichain enzyme responsible for most of the replicative synthesis in bacteria. This DNA polymerase also exhibits 3' to 5' exonuclease activity. The alpha chain is the DNA polymerase.</text>
</comment>
<dbReference type="InterPro" id="IPR029460">
    <property type="entry name" value="DNAPol_HHH"/>
</dbReference>
<dbReference type="GO" id="GO:0003887">
    <property type="term" value="F:DNA-directed DNA polymerase activity"/>
    <property type="evidence" value="ECO:0007669"/>
    <property type="project" value="UniProtKB-KW"/>
</dbReference>
<evidence type="ECO:0000256" key="9">
    <source>
        <dbReference type="ARBA" id="ARBA00025611"/>
    </source>
</evidence>
<comment type="caution">
    <text evidence="12">The sequence shown here is derived from an EMBL/GenBank/DDBJ whole genome shotgun (WGS) entry which is preliminary data.</text>
</comment>
<dbReference type="InterPro" id="IPR040982">
    <property type="entry name" value="DNA_pol3_finger"/>
</dbReference>
<dbReference type="InterPro" id="IPR016195">
    <property type="entry name" value="Pol/histidinol_Pase-like"/>
</dbReference>
<evidence type="ECO:0000256" key="1">
    <source>
        <dbReference type="ARBA" id="ARBA00004496"/>
    </source>
</evidence>
<evidence type="ECO:0000256" key="2">
    <source>
        <dbReference type="ARBA" id="ARBA00009496"/>
    </source>
</evidence>
<keyword evidence="5 12" id="KW-0808">Transferase</keyword>
<dbReference type="PANTHER" id="PTHR32294:SF0">
    <property type="entry name" value="DNA POLYMERASE III SUBUNIT ALPHA"/>
    <property type="match status" value="1"/>
</dbReference>
<dbReference type="Pfam" id="PF14579">
    <property type="entry name" value="HHH_6"/>
    <property type="match status" value="1"/>
</dbReference>
<comment type="similarity">
    <text evidence="2">Belongs to the DNA polymerase type-C family. DnaE subfamily.</text>
</comment>
<dbReference type="InterPro" id="IPR041931">
    <property type="entry name" value="DNA_pol3_alpha_thumb_dom"/>
</dbReference>
<keyword evidence="7" id="KW-0235">DNA replication</keyword>
<dbReference type="GO" id="GO:0003676">
    <property type="term" value="F:nucleic acid binding"/>
    <property type="evidence" value="ECO:0007669"/>
    <property type="project" value="InterPro"/>
</dbReference>
<evidence type="ECO:0000259" key="11">
    <source>
        <dbReference type="SMART" id="SM00481"/>
    </source>
</evidence>
<dbReference type="NCBIfam" id="TIGR00594">
    <property type="entry name" value="polc"/>
    <property type="match status" value="1"/>
</dbReference>
<evidence type="ECO:0000256" key="5">
    <source>
        <dbReference type="ARBA" id="ARBA00022679"/>
    </source>
</evidence>
<dbReference type="Pfam" id="PF01336">
    <property type="entry name" value="tRNA_anti-codon"/>
    <property type="match status" value="1"/>
</dbReference>
<organism evidence="12 13">
    <name type="scientific">Halalkalibacter oceani</name>
    <dbReference type="NCBI Taxonomy" id="1653776"/>
    <lineage>
        <taxon>Bacteria</taxon>
        <taxon>Bacillati</taxon>
        <taxon>Bacillota</taxon>
        <taxon>Bacilli</taxon>
        <taxon>Bacillales</taxon>
        <taxon>Bacillaceae</taxon>
        <taxon>Halalkalibacter</taxon>
    </lineage>
</organism>
<dbReference type="AlphaFoldDB" id="A0A9X2DRB4"/>
<evidence type="ECO:0000256" key="6">
    <source>
        <dbReference type="ARBA" id="ARBA00022695"/>
    </source>
</evidence>
<evidence type="ECO:0000256" key="10">
    <source>
        <dbReference type="ARBA" id="ARBA00049244"/>
    </source>
</evidence>
<evidence type="ECO:0000313" key="13">
    <source>
        <dbReference type="Proteomes" id="UP001139179"/>
    </source>
</evidence>
<dbReference type="SUPFAM" id="SSF160975">
    <property type="entry name" value="AF1531-like"/>
    <property type="match status" value="1"/>
</dbReference>
<dbReference type="InterPro" id="IPR004805">
    <property type="entry name" value="DnaE2/DnaE/PolC"/>
</dbReference>
<dbReference type="Gene3D" id="1.10.10.1600">
    <property type="entry name" value="Bacterial DNA polymerase III alpha subunit, thumb domain"/>
    <property type="match status" value="1"/>
</dbReference>
<dbReference type="InterPro" id="IPR011708">
    <property type="entry name" value="DNA_pol3_alpha_NTPase_dom"/>
</dbReference>
<protein>
    <recommendedName>
        <fullName evidence="4">DNA polymerase III subunit alpha</fullName>
        <ecNumber evidence="3">2.7.7.7</ecNumber>
    </recommendedName>
</protein>